<comment type="caution">
    <text evidence="1">The sequence shown here is derived from an EMBL/GenBank/DDBJ whole genome shotgun (WGS) entry which is preliminary data.</text>
</comment>
<organism evidence="1 2">
    <name type="scientific">Mycteria americana</name>
    <name type="common">Wood stork</name>
    <dbReference type="NCBI Taxonomy" id="33587"/>
    <lineage>
        <taxon>Eukaryota</taxon>
        <taxon>Metazoa</taxon>
        <taxon>Chordata</taxon>
        <taxon>Craniata</taxon>
        <taxon>Vertebrata</taxon>
        <taxon>Euteleostomi</taxon>
        <taxon>Archelosauria</taxon>
        <taxon>Archosauria</taxon>
        <taxon>Dinosauria</taxon>
        <taxon>Saurischia</taxon>
        <taxon>Theropoda</taxon>
        <taxon>Coelurosauria</taxon>
        <taxon>Aves</taxon>
        <taxon>Neognathae</taxon>
        <taxon>Neoaves</taxon>
        <taxon>Aequornithes</taxon>
        <taxon>Ciconiiformes</taxon>
        <taxon>Ciconiidae</taxon>
        <taxon>Mycteria</taxon>
    </lineage>
</organism>
<dbReference type="EMBL" id="JAUNZN010000009">
    <property type="protein sequence ID" value="KAK4815731.1"/>
    <property type="molecule type" value="Genomic_DNA"/>
</dbReference>
<keyword evidence="2" id="KW-1185">Reference proteome</keyword>
<name>A0AAN7S125_MYCAM</name>
<evidence type="ECO:0000313" key="1">
    <source>
        <dbReference type="EMBL" id="KAK4815731.1"/>
    </source>
</evidence>
<protein>
    <submittedName>
        <fullName evidence="1">Uncharacterized protein</fullName>
    </submittedName>
</protein>
<reference evidence="1 2" key="1">
    <citation type="journal article" date="2023" name="J. Hered.">
        <title>Chromosome-level genome of the wood stork (Mycteria americana) provides insight into avian chromosome evolution.</title>
        <authorList>
            <person name="Flamio R. Jr."/>
            <person name="Ramstad K.M."/>
        </authorList>
    </citation>
    <scope>NUCLEOTIDE SEQUENCE [LARGE SCALE GENOMIC DNA]</scope>
    <source>
        <strain evidence="1">JAX WOST 10</strain>
    </source>
</reference>
<sequence length="168" mass="19022">MANPIFKKGKEGDLKNYRPVSLMSTPGKVREQLILETISRHVKDKEITRSRKFLTNLKNCYDETSNVLQVSGLGPVLLNIFINDLDDGAECTLSKFAKDTKLGGVADSPKGHAAIQRDLDRLEKSEDRNLMKFNKGTYKVLYLRRHQYMLSATQMESNFTGQSPMKGH</sequence>
<accession>A0AAN7S125</accession>
<dbReference type="Proteomes" id="UP001333110">
    <property type="component" value="Unassembled WGS sequence"/>
</dbReference>
<gene>
    <name evidence="1" type="ORF">QYF61_006769</name>
</gene>
<proteinExistence type="predicted"/>
<dbReference type="PANTHER" id="PTHR33332">
    <property type="entry name" value="REVERSE TRANSCRIPTASE DOMAIN-CONTAINING PROTEIN"/>
    <property type="match status" value="1"/>
</dbReference>
<dbReference type="AlphaFoldDB" id="A0AAN7S125"/>
<evidence type="ECO:0000313" key="2">
    <source>
        <dbReference type="Proteomes" id="UP001333110"/>
    </source>
</evidence>